<dbReference type="PROSITE" id="PS51774">
    <property type="entry name" value="NAB"/>
    <property type="match status" value="1"/>
</dbReference>
<dbReference type="Proteomes" id="UP000289738">
    <property type="component" value="Chromosome B05"/>
</dbReference>
<protein>
    <recommendedName>
        <fullName evidence="4">NAB domain-containing protein</fullName>
    </recommendedName>
</protein>
<dbReference type="EMBL" id="SDMP01000015">
    <property type="protein sequence ID" value="RYR10177.1"/>
    <property type="molecule type" value="Genomic_DNA"/>
</dbReference>
<dbReference type="InterPro" id="IPR011684">
    <property type="entry name" value="NAB"/>
</dbReference>
<evidence type="ECO:0000256" key="2">
    <source>
        <dbReference type="ARBA" id="ARBA00038006"/>
    </source>
</evidence>
<feature type="coiled-coil region" evidence="3">
    <location>
        <begin position="469"/>
        <end position="646"/>
    </location>
</feature>
<proteinExistence type="inferred from homology"/>
<evidence type="ECO:0000313" key="5">
    <source>
        <dbReference type="EMBL" id="RYR10177.1"/>
    </source>
</evidence>
<dbReference type="InterPro" id="IPR051861">
    <property type="entry name" value="NET_actin-binding_domain"/>
</dbReference>
<organism evidence="5 6">
    <name type="scientific">Arachis hypogaea</name>
    <name type="common">Peanut</name>
    <dbReference type="NCBI Taxonomy" id="3818"/>
    <lineage>
        <taxon>Eukaryota</taxon>
        <taxon>Viridiplantae</taxon>
        <taxon>Streptophyta</taxon>
        <taxon>Embryophyta</taxon>
        <taxon>Tracheophyta</taxon>
        <taxon>Spermatophyta</taxon>
        <taxon>Magnoliopsida</taxon>
        <taxon>eudicotyledons</taxon>
        <taxon>Gunneridae</taxon>
        <taxon>Pentapetalae</taxon>
        <taxon>rosids</taxon>
        <taxon>fabids</taxon>
        <taxon>Fabales</taxon>
        <taxon>Fabaceae</taxon>
        <taxon>Papilionoideae</taxon>
        <taxon>50 kb inversion clade</taxon>
        <taxon>dalbergioids sensu lato</taxon>
        <taxon>Dalbergieae</taxon>
        <taxon>Pterocarpus clade</taxon>
        <taxon>Arachis</taxon>
    </lineage>
</organism>
<feature type="coiled-coil region" evidence="3">
    <location>
        <begin position="1146"/>
        <end position="1264"/>
    </location>
</feature>
<evidence type="ECO:0000256" key="3">
    <source>
        <dbReference type="SAM" id="Coils"/>
    </source>
</evidence>
<feature type="coiled-coil region" evidence="3">
    <location>
        <begin position="915"/>
        <end position="1040"/>
    </location>
</feature>
<reference evidence="5 6" key="1">
    <citation type="submission" date="2019-01" db="EMBL/GenBank/DDBJ databases">
        <title>Sequencing of cultivated peanut Arachis hypogaea provides insights into genome evolution and oil improvement.</title>
        <authorList>
            <person name="Chen X."/>
        </authorList>
    </citation>
    <scope>NUCLEOTIDE SEQUENCE [LARGE SCALE GENOMIC DNA]</scope>
    <source>
        <strain evidence="6">cv. Fuhuasheng</strain>
        <tissue evidence="5">Leaves</tissue>
    </source>
</reference>
<comment type="similarity">
    <text evidence="2">Belongs to the NET family.</text>
</comment>
<gene>
    <name evidence="5" type="ORF">Ahy_B05g078652</name>
</gene>
<feature type="coiled-coil region" evidence="3">
    <location>
        <begin position="175"/>
        <end position="349"/>
    </location>
</feature>
<feature type="coiled-coil region" evidence="3">
    <location>
        <begin position="378"/>
        <end position="412"/>
    </location>
</feature>
<evidence type="ECO:0000259" key="4">
    <source>
        <dbReference type="PROSITE" id="PS51774"/>
    </source>
</evidence>
<comment type="caution">
    <text evidence="5">The sequence shown here is derived from an EMBL/GenBank/DDBJ whole genome shotgun (WGS) entry which is preliminary data.</text>
</comment>
<sequence length="1758" mass="201910">MATLTHSESRRLYSWLWDSHISPKNSKWLQENLTDMDAKVKAIIKLLEVDADTFARRAEMYYKKRPEIMKLVEEFYRAYRALAERYDHATVELRHAHKTMAEAFPDEANYMLTDDPAGPDAELQNSGVPRPICASLEPDDLQKEAHGLYSIPEAQILRNALAKILSDKNAVSLQYQKSLEKLSQMERDLSKAQKDAGDLDERASKAEIEIKVLKEALAELEADKDAGLVQYNQCLQSIANLEAMLSLAKLQAERLDERAVKAESNAENLKHELSRVEAEKDAGLLQYKQCLEKISDLEAKITLAEENSRTINGQLEKAEHEVKELRKSLAELKEEKESLATLYQQCLEKISKLERGMLHAQKNSERLNIEILEGSEKLKSAEKHCDLLEKSNQLLQLEAEDLVQKIAAKDQELLDKHAEIERLQTLMHEEHSNFLQIESILQILQKLYSQSQQEQRNLALELKYGLQLLKDLEVSKQDYKEEMEGIAEVNRTLHGLNFSSSMSIKKQQTEISKLKAINEKLEKEFAINPEETNGLQQEAHQIKEDVLDLNSRYQALLEQLQTLGLNPVCFAESVKDLQGENSKLKELCQMERNEKEALREKSKDMDELLIENAFMEFSMYTLYNELDGLRATAKKFQESSEVLQEEKSILVAEKSTLLSQLQIIQESMKKQLEMNTLLEKSLSDVKIELEGTKAKSSHLEGLCKLLTDEKNNLLTERRVLISQLESVEAGLGNLEKRFTDLEEKYSDVEKDKENADSQIEELRASILVQNETHTIQKQSSDARLAKLENLVHVLQKEQRSGKIEFEEELDKAVNAQIEMFILQSSIEDLEQNNLALLIECEKHVEASKFSDKVISELESENLMQLMEVEFLLHEIRKFKMCIHQVCGALQIDLDFEHDKGNKQGEIPILHILGSIEGLKSSVVRSQEEKQQLLVENSVLKSSLCQHQSEGEKLESDKKTLNQELENMREQNTMLQTDKVELQEMNKQLSSEVANVEEKENTLKTKLAVLHVELVDSQRANQVLREENSKLVEEKRSLLKSVLDLKDTISAAEDENNVILHEILALSNLNLVYERSVSEKVTEKKELYECLGNVSSMNCDLKQELDKLRKRFELTEAENVYLNKSIERMDKELHEAKDTSFHLSHQIENSENLVKKKEAELLAMEKRLKASETLNTEFCRAIEELKMEQEESRMIKEDMDRKIVELSKNCMNHKKEIERLNETNKSFQSEMRLLHQEVEQHRVKEDILNSKLLDKTNEVEQWEAEATACFSDLQISSICEALLKSKLNEMAGVCKRLGDESAAKSSVIEQMLERIGLLENKVGGLQRQLSAYIPAISSLKDDFASLEHISLLWTNKAYAVGNREEQKDVDIVVETCLQEDTNEILRDQKSELIPVGVSDLLSMQRRIRAVEKAMMEEIVRRVKKENLTENVEARAPIQAAEYANMEVASYQGNGYRRVVMDHTHKRKGNRDLSTWRTKFENGSLMKDIPLDHNSDDLDSKYCKMELCGTNDQMLELLETAQLDCYGDSMVSEANRRSSAPTDEIVTCHQSENSERCENSSELEVEKELNIDNLMQLKTRRETTQDGERKILERLASDAQKLAILRMSVQDLKKKPVAKKRSKKLNEVEYETVKSHIEEVEEAVMQQVNMNDQLTKAIEEGTSMIERDTSAELENAGQVQRKRVTEQACRSSEQIGRLQFEVQNIQYLLLKMADENNQKARTRIGRPTVVLLRDFIHTGKKNSRRRRKVCLCGRPSSNED</sequence>
<evidence type="ECO:0000256" key="1">
    <source>
        <dbReference type="ARBA" id="ARBA00023054"/>
    </source>
</evidence>
<dbReference type="PANTHER" id="PTHR32258">
    <property type="entry name" value="PROTEIN NETWORKED 4A"/>
    <property type="match status" value="1"/>
</dbReference>
<dbReference type="GO" id="GO:0051015">
    <property type="term" value="F:actin filament binding"/>
    <property type="evidence" value="ECO:0007669"/>
    <property type="project" value="TreeGrafter"/>
</dbReference>
<feature type="coiled-coil region" evidence="3">
    <location>
        <begin position="724"/>
        <end position="846"/>
    </location>
</feature>
<dbReference type="Pfam" id="PF07765">
    <property type="entry name" value="KIP1"/>
    <property type="match status" value="1"/>
</dbReference>
<dbReference type="GO" id="GO:0005886">
    <property type="term" value="C:plasma membrane"/>
    <property type="evidence" value="ECO:0007669"/>
    <property type="project" value="TreeGrafter"/>
</dbReference>
<feature type="domain" description="NAB" evidence="4">
    <location>
        <begin position="13"/>
        <end position="93"/>
    </location>
</feature>
<dbReference type="PANTHER" id="PTHR32258:SF27">
    <property type="entry name" value="INTERACTING (KIP1-LIKE) FAMILY PROTEIN, PUTATIVE-RELATED"/>
    <property type="match status" value="1"/>
</dbReference>
<keyword evidence="6" id="KW-1185">Reference proteome</keyword>
<evidence type="ECO:0000313" key="6">
    <source>
        <dbReference type="Proteomes" id="UP000289738"/>
    </source>
</evidence>
<dbReference type="STRING" id="3818.A0A444Z7M6"/>
<accession>A0A444Z7M6</accession>
<keyword evidence="1 3" id="KW-0175">Coiled coil</keyword>
<name>A0A444Z7M6_ARAHY</name>